<gene>
    <name evidence="4" type="primary">LOC113502074</name>
</gene>
<proteinExistence type="predicted"/>
<dbReference type="InParanoid" id="A0A7E5WEX9"/>
<keyword evidence="2" id="KW-0472">Membrane</keyword>
<dbReference type="KEGG" id="tnl:113502074"/>
<sequence length="138" mass="15542">MERNGDDQSGSKDQSTEVKKDEDKMVNAIGALERWQIILCLMVAVPTKVSAAWQQLGIVFVAPATSFQCTETNLTDSIQPATCYKDCVKYEYYTEFENTIISEWDLICERAWMANFTQMLCMAGVLLGSVIFGFIADR</sequence>
<evidence type="ECO:0000256" key="1">
    <source>
        <dbReference type="SAM" id="MobiDB-lite"/>
    </source>
</evidence>
<dbReference type="AlphaFoldDB" id="A0A7E5WEX9"/>
<organism evidence="3 4">
    <name type="scientific">Trichoplusia ni</name>
    <name type="common">Cabbage looper</name>
    <dbReference type="NCBI Taxonomy" id="7111"/>
    <lineage>
        <taxon>Eukaryota</taxon>
        <taxon>Metazoa</taxon>
        <taxon>Ecdysozoa</taxon>
        <taxon>Arthropoda</taxon>
        <taxon>Hexapoda</taxon>
        <taxon>Insecta</taxon>
        <taxon>Pterygota</taxon>
        <taxon>Neoptera</taxon>
        <taxon>Endopterygota</taxon>
        <taxon>Lepidoptera</taxon>
        <taxon>Glossata</taxon>
        <taxon>Ditrysia</taxon>
        <taxon>Noctuoidea</taxon>
        <taxon>Noctuidae</taxon>
        <taxon>Plusiinae</taxon>
        <taxon>Trichoplusia</taxon>
    </lineage>
</organism>
<keyword evidence="3" id="KW-1185">Reference proteome</keyword>
<evidence type="ECO:0000313" key="3">
    <source>
        <dbReference type="Proteomes" id="UP000322000"/>
    </source>
</evidence>
<dbReference type="OrthoDB" id="5296287at2759"/>
<keyword evidence="2" id="KW-1133">Transmembrane helix</keyword>
<protein>
    <submittedName>
        <fullName evidence="4">Solute carrier family 22 member 6-B-like</fullName>
    </submittedName>
</protein>
<feature type="region of interest" description="Disordered" evidence="1">
    <location>
        <begin position="1"/>
        <end position="20"/>
    </location>
</feature>
<feature type="transmembrane region" description="Helical" evidence="2">
    <location>
        <begin position="119"/>
        <end position="136"/>
    </location>
</feature>
<evidence type="ECO:0000256" key="2">
    <source>
        <dbReference type="SAM" id="Phobius"/>
    </source>
</evidence>
<dbReference type="GeneID" id="113502074"/>
<dbReference type="RefSeq" id="XP_026739255.1">
    <property type="nucleotide sequence ID" value="XM_026883454.1"/>
</dbReference>
<accession>A0A7E5WEX9</accession>
<reference evidence="4" key="1">
    <citation type="submission" date="2025-08" db="UniProtKB">
        <authorList>
            <consortium name="RefSeq"/>
        </authorList>
    </citation>
    <scope>IDENTIFICATION</scope>
</reference>
<keyword evidence="2" id="KW-0812">Transmembrane</keyword>
<name>A0A7E5WEX9_TRINI</name>
<evidence type="ECO:0000313" key="4">
    <source>
        <dbReference type="RefSeq" id="XP_026739255.1"/>
    </source>
</evidence>
<dbReference type="Proteomes" id="UP000322000">
    <property type="component" value="Chromosome 16"/>
</dbReference>